<dbReference type="PANTHER" id="PTHR43464">
    <property type="entry name" value="METHYLTRANSFERASE"/>
    <property type="match status" value="1"/>
</dbReference>
<dbReference type="InterPro" id="IPR029063">
    <property type="entry name" value="SAM-dependent_MTases_sf"/>
</dbReference>
<dbReference type="GO" id="GO:0010420">
    <property type="term" value="F:polyprenyldihydroxybenzoate methyltransferase activity"/>
    <property type="evidence" value="ECO:0007669"/>
    <property type="project" value="TreeGrafter"/>
</dbReference>
<comment type="caution">
    <text evidence="2">The sequence shown here is derived from an EMBL/GenBank/DDBJ whole genome shotgun (WGS) entry which is preliminary data.</text>
</comment>
<evidence type="ECO:0000313" key="3">
    <source>
        <dbReference type="Proteomes" id="UP000651452"/>
    </source>
</evidence>
<dbReference type="PANTHER" id="PTHR43464:SF23">
    <property type="entry name" value="JUVENILE HORMONE ACID O-METHYLTRANSFERASE"/>
    <property type="match status" value="1"/>
</dbReference>
<dbReference type="Pfam" id="PF13649">
    <property type="entry name" value="Methyltransf_25"/>
    <property type="match status" value="1"/>
</dbReference>
<dbReference type="SUPFAM" id="SSF53335">
    <property type="entry name" value="S-adenosyl-L-methionine-dependent methyltransferases"/>
    <property type="match status" value="1"/>
</dbReference>
<organism evidence="2 3">
    <name type="scientific">Ascochyta lentis</name>
    <dbReference type="NCBI Taxonomy" id="205686"/>
    <lineage>
        <taxon>Eukaryota</taxon>
        <taxon>Fungi</taxon>
        <taxon>Dikarya</taxon>
        <taxon>Ascomycota</taxon>
        <taxon>Pezizomycotina</taxon>
        <taxon>Dothideomycetes</taxon>
        <taxon>Pleosporomycetidae</taxon>
        <taxon>Pleosporales</taxon>
        <taxon>Pleosporineae</taxon>
        <taxon>Didymellaceae</taxon>
        <taxon>Ascochyta</taxon>
    </lineage>
</organism>
<feature type="domain" description="Methyltransferase" evidence="1">
    <location>
        <begin position="65"/>
        <end position="154"/>
    </location>
</feature>
<reference evidence="2" key="1">
    <citation type="submission" date="2018-12" db="EMBL/GenBank/DDBJ databases">
        <authorList>
            <person name="Syme R.A."/>
            <person name="Farfan-Caceres L."/>
            <person name="Lichtenzveig J."/>
        </authorList>
    </citation>
    <scope>NUCLEOTIDE SEQUENCE</scope>
    <source>
        <strain evidence="2">Al4</strain>
    </source>
</reference>
<dbReference type="OrthoDB" id="66144at2759"/>
<keyword evidence="3" id="KW-1185">Reference proteome</keyword>
<evidence type="ECO:0000313" key="2">
    <source>
        <dbReference type="EMBL" id="KAF9693316.1"/>
    </source>
</evidence>
<dbReference type="InterPro" id="IPR041698">
    <property type="entry name" value="Methyltransf_25"/>
</dbReference>
<dbReference type="EMBL" id="RZGK01000016">
    <property type="protein sequence ID" value="KAF9693316.1"/>
    <property type="molecule type" value="Genomic_DNA"/>
</dbReference>
<dbReference type="Gene3D" id="3.40.50.150">
    <property type="entry name" value="Vaccinia Virus protein VP39"/>
    <property type="match status" value="1"/>
</dbReference>
<dbReference type="AlphaFoldDB" id="A0A8H7IXD2"/>
<sequence>MAEQKPYLHLVFASRSATESRLLYDKWATTYDSDMAAHSFTAPALVASATARALQRSQLRGLRFLDAGCGTGTVGVELAKLGADCIDGVDFIEGILEVARKSGVYGELKCADLMQKLGFGDAEFDGVVCCGTFTHGHLGPRPLGEFVRVVKRDGVVVATVLESHWVEKGFEDEVERLVKEGVCEVVEREVHQYRKDAGGGRVLVLRSLR</sequence>
<accession>A0A8H7IXD2</accession>
<dbReference type="Proteomes" id="UP000651452">
    <property type="component" value="Unassembled WGS sequence"/>
</dbReference>
<reference evidence="2" key="2">
    <citation type="submission" date="2020-09" db="EMBL/GenBank/DDBJ databases">
        <title>Reference genome assembly for Australian Ascochyta lentis isolate Al4.</title>
        <authorList>
            <person name="Lee R.C."/>
            <person name="Farfan-Caceres L.M."/>
            <person name="Debler J.W."/>
            <person name="Williams A.H."/>
            <person name="Henares B.M."/>
        </authorList>
    </citation>
    <scope>NUCLEOTIDE SEQUENCE</scope>
    <source>
        <strain evidence="2">Al4</strain>
    </source>
</reference>
<name>A0A8H7IXD2_9PLEO</name>
<evidence type="ECO:0000259" key="1">
    <source>
        <dbReference type="Pfam" id="PF13649"/>
    </source>
</evidence>
<dbReference type="CDD" id="cd02440">
    <property type="entry name" value="AdoMet_MTases"/>
    <property type="match status" value="1"/>
</dbReference>
<proteinExistence type="predicted"/>
<gene>
    <name evidence="2" type="ORF">EKO04_008848</name>
</gene>
<protein>
    <recommendedName>
        <fullName evidence="1">Methyltransferase domain-containing protein</fullName>
    </recommendedName>
</protein>